<evidence type="ECO:0000256" key="2">
    <source>
        <dbReference type="ARBA" id="ARBA00023125"/>
    </source>
</evidence>
<dbReference type="PANTHER" id="PTHR31719">
    <property type="entry name" value="NAC TRANSCRIPTION FACTOR 56"/>
    <property type="match status" value="1"/>
</dbReference>
<evidence type="ECO:0000313" key="6">
    <source>
        <dbReference type="EMBL" id="KAH6832563.1"/>
    </source>
</evidence>
<evidence type="ECO:0000256" key="1">
    <source>
        <dbReference type="ARBA" id="ARBA00023015"/>
    </source>
</evidence>
<name>A0AAD4JG86_PERFH</name>
<sequence>MALFPLSLPLPSYNPTFDDYLSLDGWPSADNYQSVNDDYSDGGVPSSSSGDSDWRLSIPIGMKFRPTDEELIIHYLMPEFLHGSSHCRGIISYADIYDYDPHHLSALAYDHGDGKTYFYTRIKKIGKWKTNRSIKSNNDGKKYWRANQAATLIRGEGGNSIGKKIPLSYFHEKNEVKRAAYRTKWLMNEYQLEHHNSHHNSQELVLAVVYYSGRRRRDDDDNNNNER</sequence>
<dbReference type="Gene3D" id="2.170.150.80">
    <property type="entry name" value="NAC domain"/>
    <property type="match status" value="1"/>
</dbReference>
<dbReference type="SUPFAM" id="SSF101941">
    <property type="entry name" value="NAC domain"/>
    <property type="match status" value="1"/>
</dbReference>
<dbReference type="PANTHER" id="PTHR31719:SF212">
    <property type="entry name" value="NAC DOMAIN-CONTAINING PROTEIN 72-LIKE"/>
    <property type="match status" value="1"/>
</dbReference>
<dbReference type="AlphaFoldDB" id="A0AAD4JG86"/>
<feature type="domain" description="NAC" evidence="5">
    <location>
        <begin position="58"/>
        <end position="212"/>
    </location>
</feature>
<keyword evidence="3" id="KW-0804">Transcription</keyword>
<keyword evidence="1" id="KW-0805">Transcription regulation</keyword>
<reference evidence="6 7" key="1">
    <citation type="journal article" date="2021" name="Nat. Commun.">
        <title>Incipient diploidization of the medicinal plant Perilla within 10,000 years.</title>
        <authorList>
            <person name="Zhang Y."/>
            <person name="Shen Q."/>
            <person name="Leng L."/>
            <person name="Zhang D."/>
            <person name="Chen S."/>
            <person name="Shi Y."/>
            <person name="Ning Z."/>
            <person name="Chen S."/>
        </authorList>
    </citation>
    <scope>NUCLEOTIDE SEQUENCE [LARGE SCALE GENOMIC DNA]</scope>
    <source>
        <strain evidence="7">cv. PC099</strain>
    </source>
</reference>
<proteinExistence type="predicted"/>
<dbReference type="GO" id="GO:0006355">
    <property type="term" value="P:regulation of DNA-templated transcription"/>
    <property type="evidence" value="ECO:0007669"/>
    <property type="project" value="InterPro"/>
</dbReference>
<accession>A0AAD4JG86</accession>
<keyword evidence="2" id="KW-0238">DNA-binding</keyword>
<evidence type="ECO:0000256" key="3">
    <source>
        <dbReference type="ARBA" id="ARBA00023163"/>
    </source>
</evidence>
<dbReference type="InterPro" id="IPR036093">
    <property type="entry name" value="NAC_dom_sf"/>
</dbReference>
<organism evidence="6 7">
    <name type="scientific">Perilla frutescens var. hirtella</name>
    <name type="common">Perilla citriodora</name>
    <name type="synonym">Perilla setoyensis</name>
    <dbReference type="NCBI Taxonomy" id="608512"/>
    <lineage>
        <taxon>Eukaryota</taxon>
        <taxon>Viridiplantae</taxon>
        <taxon>Streptophyta</taxon>
        <taxon>Embryophyta</taxon>
        <taxon>Tracheophyta</taxon>
        <taxon>Spermatophyta</taxon>
        <taxon>Magnoliopsida</taxon>
        <taxon>eudicotyledons</taxon>
        <taxon>Gunneridae</taxon>
        <taxon>Pentapetalae</taxon>
        <taxon>asterids</taxon>
        <taxon>lamiids</taxon>
        <taxon>Lamiales</taxon>
        <taxon>Lamiaceae</taxon>
        <taxon>Nepetoideae</taxon>
        <taxon>Elsholtzieae</taxon>
        <taxon>Perilla</taxon>
    </lineage>
</organism>
<dbReference type="EMBL" id="SDAM02000068">
    <property type="protein sequence ID" value="KAH6832563.1"/>
    <property type="molecule type" value="Genomic_DNA"/>
</dbReference>
<dbReference type="PROSITE" id="PS51005">
    <property type="entry name" value="NAC"/>
    <property type="match status" value="1"/>
</dbReference>
<comment type="caution">
    <text evidence="6">The sequence shown here is derived from an EMBL/GenBank/DDBJ whole genome shotgun (WGS) entry which is preliminary data.</text>
</comment>
<keyword evidence="4" id="KW-0539">Nucleus</keyword>
<keyword evidence="7" id="KW-1185">Reference proteome</keyword>
<evidence type="ECO:0000256" key="4">
    <source>
        <dbReference type="ARBA" id="ARBA00023242"/>
    </source>
</evidence>
<dbReference type="Proteomes" id="UP001190926">
    <property type="component" value="Unassembled WGS sequence"/>
</dbReference>
<dbReference type="InterPro" id="IPR003441">
    <property type="entry name" value="NAC-dom"/>
</dbReference>
<dbReference type="Pfam" id="PF02365">
    <property type="entry name" value="NAM"/>
    <property type="match status" value="1"/>
</dbReference>
<evidence type="ECO:0000313" key="7">
    <source>
        <dbReference type="Proteomes" id="UP001190926"/>
    </source>
</evidence>
<gene>
    <name evidence="6" type="ORF">C2S53_008862</name>
</gene>
<dbReference type="GO" id="GO:0003677">
    <property type="term" value="F:DNA binding"/>
    <property type="evidence" value="ECO:0007669"/>
    <property type="project" value="UniProtKB-KW"/>
</dbReference>
<evidence type="ECO:0000259" key="5">
    <source>
        <dbReference type="PROSITE" id="PS51005"/>
    </source>
</evidence>
<protein>
    <recommendedName>
        <fullName evidence="5">NAC domain-containing protein</fullName>
    </recommendedName>
</protein>